<proteinExistence type="predicted"/>
<dbReference type="Proteomes" id="UP001321047">
    <property type="component" value="Unassembled WGS sequence"/>
</dbReference>
<accession>A0AAP2Z4Y0</accession>
<evidence type="ECO:0000256" key="1">
    <source>
        <dbReference type="SAM" id="Phobius"/>
    </source>
</evidence>
<dbReference type="EMBL" id="JAOPJZ010000001">
    <property type="protein sequence ID" value="MCU4750485.1"/>
    <property type="molecule type" value="Genomic_DNA"/>
</dbReference>
<keyword evidence="3" id="KW-1185">Reference proteome</keyword>
<gene>
    <name evidence="2" type="ORF">OB919_00570</name>
</gene>
<organism evidence="2 3">
    <name type="scientific">Natronosalvus hydrolyticus</name>
    <dbReference type="NCBI Taxonomy" id="2979988"/>
    <lineage>
        <taxon>Archaea</taxon>
        <taxon>Methanobacteriati</taxon>
        <taxon>Methanobacteriota</taxon>
        <taxon>Stenosarchaea group</taxon>
        <taxon>Halobacteria</taxon>
        <taxon>Halobacteriales</taxon>
        <taxon>Natrialbaceae</taxon>
        <taxon>Natronosalvus</taxon>
    </lineage>
</organism>
<name>A0AAP2Z4Y0_9EURY</name>
<sequence length="67" mass="7028">MARRRRRSAVDADTIQRLRVGFVVLVALSGTMMALQGGASTPIVALATGIGALAGGALLWYLTWIVS</sequence>
<keyword evidence="1" id="KW-1133">Transmembrane helix</keyword>
<comment type="caution">
    <text evidence="2">The sequence shown here is derived from an EMBL/GenBank/DDBJ whole genome shotgun (WGS) entry which is preliminary data.</text>
</comment>
<feature type="transmembrane region" description="Helical" evidence="1">
    <location>
        <begin position="43"/>
        <end position="66"/>
    </location>
</feature>
<dbReference type="AlphaFoldDB" id="A0AAP2Z4Y0"/>
<feature type="transmembrane region" description="Helical" evidence="1">
    <location>
        <begin position="20"/>
        <end position="37"/>
    </location>
</feature>
<protein>
    <submittedName>
        <fullName evidence="2">Uncharacterized protein</fullName>
    </submittedName>
</protein>
<reference evidence="2 3" key="1">
    <citation type="submission" date="2022-09" db="EMBL/GenBank/DDBJ databases">
        <title>Enrichment on poylsaccharides allowed isolation of novel metabolic and taxonomic groups of Haloarchaea.</title>
        <authorList>
            <person name="Sorokin D.Y."/>
            <person name="Elcheninov A.G."/>
            <person name="Khizhniak T.V."/>
            <person name="Kolganova T.V."/>
            <person name="Kublanov I.V."/>
        </authorList>
    </citation>
    <scope>NUCLEOTIDE SEQUENCE [LARGE SCALE GENOMIC DNA]</scope>
    <source>
        <strain evidence="2 3">AArc-curdl1</strain>
    </source>
</reference>
<evidence type="ECO:0000313" key="2">
    <source>
        <dbReference type="EMBL" id="MCU4750485.1"/>
    </source>
</evidence>
<evidence type="ECO:0000313" key="3">
    <source>
        <dbReference type="Proteomes" id="UP001321047"/>
    </source>
</evidence>
<keyword evidence="1" id="KW-0812">Transmembrane</keyword>
<keyword evidence="1" id="KW-0472">Membrane</keyword>
<dbReference type="RefSeq" id="WP_342805316.1">
    <property type="nucleotide sequence ID" value="NZ_JAOPJZ010000001.1"/>
</dbReference>